<dbReference type="HAMAP" id="MF_00249">
    <property type="entry name" value="HslU"/>
    <property type="match status" value="1"/>
</dbReference>
<evidence type="ECO:0000259" key="8">
    <source>
        <dbReference type="SMART" id="SM01086"/>
    </source>
</evidence>
<accession>A0A662Z2A0</accession>
<feature type="binding site" evidence="6">
    <location>
        <begin position="61"/>
        <end position="66"/>
    </location>
    <ligand>
        <name>ATP</name>
        <dbReference type="ChEBI" id="CHEBI:30616"/>
    </ligand>
</feature>
<dbReference type="Pfam" id="PF07724">
    <property type="entry name" value="AAA_2"/>
    <property type="match status" value="1"/>
</dbReference>
<dbReference type="InterPro" id="IPR019489">
    <property type="entry name" value="Clp_ATPase_C"/>
</dbReference>
<evidence type="ECO:0000256" key="6">
    <source>
        <dbReference type="HAMAP-Rule" id="MF_00249"/>
    </source>
</evidence>
<evidence type="ECO:0000256" key="3">
    <source>
        <dbReference type="ARBA" id="ARBA00022741"/>
    </source>
</evidence>
<keyword evidence="4 6" id="KW-0067">ATP-binding</keyword>
<dbReference type="InterPro" id="IPR027417">
    <property type="entry name" value="P-loop_NTPase"/>
</dbReference>
<dbReference type="InterPro" id="IPR003593">
    <property type="entry name" value="AAA+_ATPase"/>
</dbReference>
<dbReference type="EMBL" id="FOIT01000001">
    <property type="protein sequence ID" value="SEV81706.1"/>
    <property type="molecule type" value="Genomic_DNA"/>
</dbReference>
<dbReference type="GO" id="GO:0008233">
    <property type="term" value="F:peptidase activity"/>
    <property type="evidence" value="ECO:0007669"/>
    <property type="project" value="UniProtKB-KW"/>
</dbReference>
<comment type="similarity">
    <text evidence="1 6">Belongs to the ClpX chaperone family. HslU subfamily.</text>
</comment>
<evidence type="ECO:0000256" key="2">
    <source>
        <dbReference type="ARBA" id="ARBA00022490"/>
    </source>
</evidence>
<dbReference type="InterPro" id="IPR003959">
    <property type="entry name" value="ATPase_AAA_core"/>
</dbReference>
<comment type="function">
    <text evidence="6">ATPase subunit of a proteasome-like degradation complex; this subunit has chaperone activity. The binding of ATP and its subsequent hydrolysis by HslU are essential for unfolding of protein substrates subsequently hydrolyzed by HslV. HslU recognizes the N-terminal part of its protein substrates and unfolds these before they are guided to HslV for hydrolysis.</text>
</comment>
<dbReference type="NCBIfam" id="TIGR00390">
    <property type="entry name" value="hslU"/>
    <property type="match status" value="1"/>
</dbReference>
<keyword evidence="2 6" id="KW-0963">Cytoplasm</keyword>
<keyword evidence="10" id="KW-1185">Reference proteome</keyword>
<evidence type="ECO:0000256" key="5">
    <source>
        <dbReference type="ARBA" id="ARBA00023186"/>
    </source>
</evidence>
<dbReference type="Pfam" id="PF10431">
    <property type="entry name" value="ClpB_D2-small"/>
    <property type="match status" value="1"/>
</dbReference>
<evidence type="ECO:0000313" key="10">
    <source>
        <dbReference type="Proteomes" id="UP000243605"/>
    </source>
</evidence>
<dbReference type="NCBIfam" id="NF003544">
    <property type="entry name" value="PRK05201.1"/>
    <property type="match status" value="1"/>
</dbReference>
<name>A0A662Z2A0_9STAP</name>
<dbReference type="AlphaFoldDB" id="A0A662Z2A0"/>
<dbReference type="FunFam" id="3.40.50.300:FF:000213">
    <property type="entry name" value="ATP-dependent protease ATPase subunit HslU"/>
    <property type="match status" value="1"/>
</dbReference>
<dbReference type="SMART" id="SM01086">
    <property type="entry name" value="ClpB_D2-small"/>
    <property type="match status" value="1"/>
</dbReference>
<dbReference type="GO" id="GO:0043335">
    <property type="term" value="P:protein unfolding"/>
    <property type="evidence" value="ECO:0007669"/>
    <property type="project" value="UniProtKB-UniRule"/>
</dbReference>
<dbReference type="GO" id="GO:0036402">
    <property type="term" value="F:proteasome-activating activity"/>
    <property type="evidence" value="ECO:0007669"/>
    <property type="project" value="UniProtKB-UniRule"/>
</dbReference>
<dbReference type="GO" id="GO:0009376">
    <property type="term" value="C:HslUV protease complex"/>
    <property type="evidence" value="ECO:0007669"/>
    <property type="project" value="UniProtKB-UniRule"/>
</dbReference>
<dbReference type="SMART" id="SM00382">
    <property type="entry name" value="AAA"/>
    <property type="match status" value="1"/>
</dbReference>
<dbReference type="PANTHER" id="PTHR48102">
    <property type="entry name" value="ATP-DEPENDENT CLP PROTEASE ATP-BINDING SUBUNIT CLPX-LIKE, MITOCHONDRIAL-RELATED"/>
    <property type="match status" value="1"/>
</dbReference>
<feature type="domain" description="AAA+ ATPase" evidence="7">
    <location>
        <begin position="50"/>
        <end position="351"/>
    </location>
</feature>
<dbReference type="OrthoDB" id="9804062at2"/>
<evidence type="ECO:0000256" key="4">
    <source>
        <dbReference type="ARBA" id="ARBA00022840"/>
    </source>
</evidence>
<dbReference type="Proteomes" id="UP000243605">
    <property type="component" value="Unassembled WGS sequence"/>
</dbReference>
<dbReference type="InterPro" id="IPR050052">
    <property type="entry name" value="ATP-dep_Clp_protease_ClpX"/>
</dbReference>
<keyword evidence="9" id="KW-0378">Hydrolase</keyword>
<dbReference type="Pfam" id="PF00004">
    <property type="entry name" value="AAA"/>
    <property type="match status" value="1"/>
</dbReference>
<evidence type="ECO:0000313" key="9">
    <source>
        <dbReference type="EMBL" id="SEV81706.1"/>
    </source>
</evidence>
<comment type="subcellular location">
    <subcellularLocation>
        <location evidence="6">Cytoplasm</location>
    </subcellularLocation>
</comment>
<protein>
    <recommendedName>
        <fullName evidence="6">ATP-dependent protease ATPase subunit HslU</fullName>
    </recommendedName>
    <alternativeName>
        <fullName evidence="6">Unfoldase HslU</fullName>
    </alternativeName>
</protein>
<keyword evidence="9" id="KW-0645">Protease</keyword>
<feature type="binding site" evidence="6">
    <location>
        <position position="272"/>
    </location>
    <ligand>
        <name>ATP</name>
        <dbReference type="ChEBI" id="CHEBI:30616"/>
    </ligand>
</feature>
<feature type="domain" description="Clp ATPase C-terminal" evidence="8">
    <location>
        <begin position="350"/>
        <end position="444"/>
    </location>
</feature>
<organism evidence="9 10">
    <name type="scientific">Aliicoccus persicus</name>
    <dbReference type="NCBI Taxonomy" id="930138"/>
    <lineage>
        <taxon>Bacteria</taxon>
        <taxon>Bacillati</taxon>
        <taxon>Bacillota</taxon>
        <taxon>Bacilli</taxon>
        <taxon>Bacillales</taxon>
        <taxon>Staphylococcaceae</taxon>
        <taxon>Aliicoccus</taxon>
    </lineage>
</organism>
<proteinExistence type="inferred from homology"/>
<dbReference type="Gene3D" id="1.10.8.60">
    <property type="match status" value="1"/>
</dbReference>
<comment type="subunit">
    <text evidence="6">A double ring-shaped homohexamer of HslV is capped on each side by a ring-shaped HslU homohexamer. The assembly of the HslU/HslV complex is dependent on binding of ATP.</text>
</comment>
<dbReference type="InterPro" id="IPR004491">
    <property type="entry name" value="HslU"/>
</dbReference>
<feature type="binding site" evidence="6">
    <location>
        <position position="408"/>
    </location>
    <ligand>
        <name>ATP</name>
        <dbReference type="ChEBI" id="CHEBI:30616"/>
    </ligand>
</feature>
<feature type="binding site" evidence="6">
    <location>
        <position position="19"/>
    </location>
    <ligand>
        <name>ATP</name>
        <dbReference type="ChEBI" id="CHEBI:30616"/>
    </ligand>
</feature>
<evidence type="ECO:0000256" key="1">
    <source>
        <dbReference type="ARBA" id="ARBA00009771"/>
    </source>
</evidence>
<dbReference type="Gene3D" id="3.40.50.300">
    <property type="entry name" value="P-loop containing nucleotide triphosphate hydrolases"/>
    <property type="match status" value="2"/>
</dbReference>
<dbReference type="CDD" id="cd19498">
    <property type="entry name" value="RecA-like_HslU"/>
    <property type="match status" value="1"/>
</dbReference>
<dbReference type="GO" id="GO:0016887">
    <property type="term" value="F:ATP hydrolysis activity"/>
    <property type="evidence" value="ECO:0007669"/>
    <property type="project" value="InterPro"/>
</dbReference>
<dbReference type="SUPFAM" id="SSF52540">
    <property type="entry name" value="P-loop containing nucleoside triphosphate hydrolases"/>
    <property type="match status" value="1"/>
</dbReference>
<keyword evidence="3 6" id="KW-0547">Nucleotide-binding</keyword>
<keyword evidence="5 6" id="KW-0143">Chaperone</keyword>
<reference evidence="9 10" key="1">
    <citation type="submission" date="2016-10" db="EMBL/GenBank/DDBJ databases">
        <authorList>
            <person name="Varghese N."/>
            <person name="Submissions S."/>
        </authorList>
    </citation>
    <scope>NUCLEOTIDE SEQUENCE [LARGE SCALE GENOMIC DNA]</scope>
    <source>
        <strain evidence="9 10">IBRC-M10081</strain>
    </source>
</reference>
<dbReference type="GO" id="GO:0005524">
    <property type="term" value="F:ATP binding"/>
    <property type="evidence" value="ECO:0007669"/>
    <property type="project" value="UniProtKB-UniRule"/>
</dbReference>
<dbReference type="PANTHER" id="PTHR48102:SF3">
    <property type="entry name" value="ATP-DEPENDENT PROTEASE ATPASE SUBUNIT HSLU"/>
    <property type="match status" value="1"/>
</dbReference>
<evidence type="ECO:0000259" key="7">
    <source>
        <dbReference type="SMART" id="SM00382"/>
    </source>
</evidence>
<sequence length="458" mass="51693">MSIQLTPREITASLDENIIGQSEAKKKVAIAMRNRYRRMRLEDDIKDEVIPKNILMIGPTGVGKTEIARRMAKLTGAPFTKVEATKFTEVGYVGRDVESMVRDLVEASIRIVKDEQFKLVEEDAVALANERLVGLLAPGVKRQSNDQQNPFQMFMNMNQNAEPSEEVTEEVKVKRSNLRERLRDGYLEDYEVKIEVEQEPEMPGGFGPGVDMSGMQDMFKNLMPKKKQKRTLKVKDAREILKREEAEKLMDISEVNDAAIRLAETMGIIFIDEMDKIAKGSTNSGDVSREGVQRDILPIVEGSAVNTKYGTIHTDHILFIGAGAFHMAKPSDLIPELQGRFPIRVELSKLTADDFERILKEPKNSLLAQYQALLGTEDVTISFTDEAIRKLAEIAYEVNNETDDIGARRLHTILETLLEELLYEASNMMGAHVEITTQYVDSKLSHIKSDKNLSKYIL</sequence>
<gene>
    <name evidence="6" type="primary">hslU</name>
    <name evidence="9" type="ORF">SAMN05192557_0178</name>
</gene>
<dbReference type="RefSeq" id="WP_091472931.1">
    <property type="nucleotide sequence ID" value="NZ_FOIT01000001.1"/>
</dbReference>
<feature type="binding site" evidence="6">
    <location>
        <position position="336"/>
    </location>
    <ligand>
        <name>ATP</name>
        <dbReference type="ChEBI" id="CHEBI:30616"/>
    </ligand>
</feature>